<evidence type="ECO:0000256" key="5">
    <source>
        <dbReference type="RuleBase" id="RU000660"/>
    </source>
</evidence>
<dbReference type="AlphaFoldDB" id="A0A3A4NGW5"/>
<name>A0A3A4NGW5_ABYX5</name>
<protein>
    <recommendedName>
        <fullName evidence="4">Large ribosomal subunit protein bL17</fullName>
    </recommendedName>
</protein>
<dbReference type="InterPro" id="IPR047859">
    <property type="entry name" value="Ribosomal_bL17_CS"/>
</dbReference>
<dbReference type="PANTHER" id="PTHR14413:SF16">
    <property type="entry name" value="LARGE RIBOSOMAL SUBUNIT PROTEIN BL17M"/>
    <property type="match status" value="1"/>
</dbReference>
<dbReference type="EMBL" id="QZKU01000079">
    <property type="protein sequence ID" value="RJP20123.1"/>
    <property type="molecule type" value="Genomic_DNA"/>
</dbReference>
<dbReference type="Proteomes" id="UP000265882">
    <property type="component" value="Unassembled WGS sequence"/>
</dbReference>
<evidence type="ECO:0000256" key="4">
    <source>
        <dbReference type="HAMAP-Rule" id="MF_01368"/>
    </source>
</evidence>
<dbReference type="Gene3D" id="3.90.1030.10">
    <property type="entry name" value="Ribosomal protein L17"/>
    <property type="match status" value="1"/>
</dbReference>
<comment type="similarity">
    <text evidence="1 4 5">Belongs to the bacterial ribosomal protein bL17 family.</text>
</comment>
<comment type="subunit">
    <text evidence="4">Part of the 50S ribosomal subunit. Contacts protein L32.</text>
</comment>
<organism evidence="6 7">
    <name type="scientific">Abyssobacteria bacterium (strain SURF_5)</name>
    <dbReference type="NCBI Taxonomy" id="2093360"/>
    <lineage>
        <taxon>Bacteria</taxon>
        <taxon>Pseudomonadati</taxon>
        <taxon>Candidatus Hydrogenedentota</taxon>
        <taxon>Candidatus Abyssobacteria</taxon>
    </lineage>
</organism>
<reference evidence="6 7" key="1">
    <citation type="journal article" date="2017" name="ISME J.">
        <title>Energy and carbon metabolisms in a deep terrestrial subsurface fluid microbial community.</title>
        <authorList>
            <person name="Momper L."/>
            <person name="Jungbluth S.P."/>
            <person name="Lee M.D."/>
            <person name="Amend J.P."/>
        </authorList>
    </citation>
    <scope>NUCLEOTIDE SEQUENCE [LARGE SCALE GENOMIC DNA]</scope>
    <source>
        <strain evidence="6">SURF_5</strain>
    </source>
</reference>
<evidence type="ECO:0000313" key="7">
    <source>
        <dbReference type="Proteomes" id="UP000265882"/>
    </source>
</evidence>
<dbReference type="GO" id="GO:0006412">
    <property type="term" value="P:translation"/>
    <property type="evidence" value="ECO:0007669"/>
    <property type="project" value="UniProtKB-UniRule"/>
</dbReference>
<dbReference type="PROSITE" id="PS01167">
    <property type="entry name" value="RIBOSOMAL_L17"/>
    <property type="match status" value="1"/>
</dbReference>
<dbReference type="GO" id="GO:0022625">
    <property type="term" value="C:cytosolic large ribosomal subunit"/>
    <property type="evidence" value="ECO:0007669"/>
    <property type="project" value="TreeGrafter"/>
</dbReference>
<accession>A0A3A4NGW5</accession>
<evidence type="ECO:0000256" key="2">
    <source>
        <dbReference type="ARBA" id="ARBA00022980"/>
    </source>
</evidence>
<comment type="caution">
    <text evidence="6">The sequence shown here is derived from an EMBL/GenBank/DDBJ whole genome shotgun (WGS) entry which is preliminary data.</text>
</comment>
<dbReference type="Pfam" id="PF01196">
    <property type="entry name" value="Ribosomal_L17"/>
    <property type="match status" value="1"/>
</dbReference>
<gene>
    <name evidence="4" type="primary">rplQ</name>
    <name evidence="6" type="ORF">C4520_11690</name>
</gene>
<dbReference type="FunFam" id="3.90.1030.10:FF:000001">
    <property type="entry name" value="50S ribosomal protein L17"/>
    <property type="match status" value="1"/>
</dbReference>
<dbReference type="InterPro" id="IPR036373">
    <property type="entry name" value="Ribosomal_bL17_sf"/>
</dbReference>
<evidence type="ECO:0000256" key="3">
    <source>
        <dbReference type="ARBA" id="ARBA00023274"/>
    </source>
</evidence>
<evidence type="ECO:0000313" key="6">
    <source>
        <dbReference type="EMBL" id="RJP20123.1"/>
    </source>
</evidence>
<dbReference type="GO" id="GO:0003735">
    <property type="term" value="F:structural constituent of ribosome"/>
    <property type="evidence" value="ECO:0007669"/>
    <property type="project" value="InterPro"/>
</dbReference>
<dbReference type="HAMAP" id="MF_01368">
    <property type="entry name" value="Ribosomal_bL17"/>
    <property type="match status" value="1"/>
</dbReference>
<keyword evidence="3 4" id="KW-0687">Ribonucleoprotein</keyword>
<dbReference type="InterPro" id="IPR000456">
    <property type="entry name" value="Ribosomal_bL17"/>
</dbReference>
<dbReference type="PANTHER" id="PTHR14413">
    <property type="entry name" value="RIBOSOMAL PROTEIN L17"/>
    <property type="match status" value="1"/>
</dbReference>
<proteinExistence type="inferred from homology"/>
<sequence length="117" mass="13157">MRHRKKTVKLGRTTAHKEALLSNLATELIMHGRITTTVTKTKALRPVAEKLITLGKRQDINARRQATSILDNKQAVKKLFDEVGPQFDGRNGGYTRIIRLDRRRGDAAPMAIIELVS</sequence>
<keyword evidence="2 4" id="KW-0689">Ribosomal protein</keyword>
<dbReference type="NCBIfam" id="TIGR00059">
    <property type="entry name" value="L17"/>
    <property type="match status" value="1"/>
</dbReference>
<evidence type="ECO:0000256" key="1">
    <source>
        <dbReference type="ARBA" id="ARBA00008777"/>
    </source>
</evidence>
<dbReference type="SUPFAM" id="SSF64263">
    <property type="entry name" value="Prokaryotic ribosomal protein L17"/>
    <property type="match status" value="1"/>
</dbReference>